<dbReference type="InterPro" id="IPR001584">
    <property type="entry name" value="Integrase_cat-core"/>
</dbReference>
<dbReference type="Pfam" id="PF17919">
    <property type="entry name" value="RT_RNaseH_2"/>
    <property type="match status" value="1"/>
</dbReference>
<evidence type="ECO:0000313" key="3">
    <source>
        <dbReference type="EMBL" id="OBZ81090.1"/>
    </source>
</evidence>
<evidence type="ECO:0000259" key="2">
    <source>
        <dbReference type="PROSITE" id="PS50994"/>
    </source>
</evidence>
<dbReference type="GO" id="GO:0003676">
    <property type="term" value="F:nucleic acid binding"/>
    <property type="evidence" value="ECO:0007669"/>
    <property type="project" value="InterPro"/>
</dbReference>
<dbReference type="AlphaFoldDB" id="A0A1C7MW83"/>
<accession>A0A1C7MW83</accession>
<dbReference type="GO" id="GO:0003824">
    <property type="term" value="F:catalytic activity"/>
    <property type="evidence" value="ECO:0007669"/>
    <property type="project" value="UniProtKB-KW"/>
</dbReference>
<dbReference type="PANTHER" id="PTHR37984:SF5">
    <property type="entry name" value="PROTEIN NYNRIN-LIKE"/>
    <property type="match status" value="1"/>
</dbReference>
<dbReference type="FunFam" id="3.30.70.270:FF:000020">
    <property type="entry name" value="Transposon Tf2-6 polyprotein-like Protein"/>
    <property type="match status" value="1"/>
</dbReference>
<evidence type="ECO:0000313" key="4">
    <source>
        <dbReference type="Proteomes" id="UP000093000"/>
    </source>
</evidence>
<dbReference type="SUPFAM" id="SSF53098">
    <property type="entry name" value="Ribonuclease H-like"/>
    <property type="match status" value="1"/>
</dbReference>
<dbReference type="PROSITE" id="PS50994">
    <property type="entry name" value="INTEGRASE"/>
    <property type="match status" value="1"/>
</dbReference>
<comment type="caution">
    <text evidence="3">The sequence shown here is derived from an EMBL/GenBank/DDBJ whole genome shotgun (WGS) entry which is preliminary data.</text>
</comment>
<dbReference type="InterPro" id="IPR043128">
    <property type="entry name" value="Rev_trsase/Diguanyl_cyclase"/>
</dbReference>
<dbReference type="InterPro" id="IPR036397">
    <property type="entry name" value="RNaseH_sf"/>
</dbReference>
<dbReference type="GO" id="GO:0005634">
    <property type="term" value="C:nucleus"/>
    <property type="evidence" value="ECO:0007669"/>
    <property type="project" value="UniProtKB-ARBA"/>
</dbReference>
<keyword evidence="1" id="KW-0511">Multifunctional enzyme</keyword>
<keyword evidence="4" id="KW-1185">Reference proteome</keyword>
<dbReference type="STRING" id="101091.A0A1C7MW83"/>
<dbReference type="Gene3D" id="3.30.420.10">
    <property type="entry name" value="Ribonuclease H-like superfamily/Ribonuclease H"/>
    <property type="match status" value="1"/>
</dbReference>
<reference evidence="3 4" key="1">
    <citation type="submission" date="2016-03" db="EMBL/GenBank/DDBJ databases">
        <title>Choanephora cucurbitarum.</title>
        <authorList>
            <person name="Min B."/>
            <person name="Park H."/>
            <person name="Park J.-H."/>
            <person name="Shin H.-D."/>
            <person name="Choi I.-G."/>
        </authorList>
    </citation>
    <scope>NUCLEOTIDE SEQUENCE [LARGE SCALE GENOMIC DNA]</scope>
    <source>
        <strain evidence="3 4">KUS-F28377</strain>
    </source>
</reference>
<dbReference type="Gene3D" id="1.10.340.70">
    <property type="match status" value="1"/>
</dbReference>
<dbReference type="Proteomes" id="UP000093000">
    <property type="component" value="Unassembled WGS sequence"/>
</dbReference>
<dbReference type="GO" id="GO:0015074">
    <property type="term" value="P:DNA integration"/>
    <property type="evidence" value="ECO:0007669"/>
    <property type="project" value="InterPro"/>
</dbReference>
<dbReference type="Pfam" id="PF00665">
    <property type="entry name" value="rve"/>
    <property type="match status" value="1"/>
</dbReference>
<dbReference type="SUPFAM" id="SSF56672">
    <property type="entry name" value="DNA/RNA polymerases"/>
    <property type="match status" value="1"/>
</dbReference>
<dbReference type="InterPro" id="IPR012337">
    <property type="entry name" value="RNaseH-like_sf"/>
</dbReference>
<protein>
    <submittedName>
        <fullName evidence="3">Transposon Ty3-I Gag-Pol polyprotein</fullName>
    </submittedName>
</protein>
<dbReference type="InterPro" id="IPR041588">
    <property type="entry name" value="Integrase_H2C2"/>
</dbReference>
<dbReference type="PANTHER" id="PTHR37984">
    <property type="entry name" value="PROTEIN CBG26694"/>
    <property type="match status" value="1"/>
</dbReference>
<evidence type="ECO:0000256" key="1">
    <source>
        <dbReference type="ARBA" id="ARBA00023268"/>
    </source>
</evidence>
<gene>
    <name evidence="3" type="primary">TY3B-I_2</name>
    <name evidence="3" type="ORF">A0J61_10861</name>
</gene>
<organism evidence="3 4">
    <name type="scientific">Choanephora cucurbitarum</name>
    <dbReference type="NCBI Taxonomy" id="101091"/>
    <lineage>
        <taxon>Eukaryota</taxon>
        <taxon>Fungi</taxon>
        <taxon>Fungi incertae sedis</taxon>
        <taxon>Mucoromycota</taxon>
        <taxon>Mucoromycotina</taxon>
        <taxon>Mucoromycetes</taxon>
        <taxon>Mucorales</taxon>
        <taxon>Mucorineae</taxon>
        <taxon>Choanephoraceae</taxon>
        <taxon>Choanephoroideae</taxon>
        <taxon>Choanephora</taxon>
    </lineage>
</organism>
<dbReference type="OrthoDB" id="2277642at2759"/>
<dbReference type="InParanoid" id="A0A1C7MW83"/>
<dbReference type="InterPro" id="IPR043502">
    <property type="entry name" value="DNA/RNA_pol_sf"/>
</dbReference>
<dbReference type="InterPro" id="IPR050951">
    <property type="entry name" value="Retrovirus_Pol_polyprotein"/>
</dbReference>
<dbReference type="InterPro" id="IPR041577">
    <property type="entry name" value="RT_RNaseH_2"/>
</dbReference>
<feature type="non-terminal residue" evidence="3">
    <location>
        <position position="677"/>
    </location>
</feature>
<name>A0A1C7MW83_9FUNG</name>
<feature type="domain" description="Integrase catalytic" evidence="2">
    <location>
        <begin position="371"/>
        <end position="529"/>
    </location>
</feature>
<dbReference type="CDD" id="cd09274">
    <property type="entry name" value="RNase_HI_RT_Ty3"/>
    <property type="match status" value="1"/>
</dbReference>
<dbReference type="Pfam" id="PF17921">
    <property type="entry name" value="Integrase_H2C2"/>
    <property type="match status" value="1"/>
</dbReference>
<proteinExistence type="predicted"/>
<dbReference type="EMBL" id="LUGH01001456">
    <property type="protein sequence ID" value="OBZ81090.1"/>
    <property type="molecule type" value="Genomic_DNA"/>
</dbReference>
<dbReference type="Gene3D" id="3.30.70.270">
    <property type="match status" value="2"/>
</dbReference>
<sequence>MQDHTAHVKSVIDELTRVKLILNPAKCHFAQRTIYLLGFCVSANGQTYLDPRKVTNTMEWPTPRTGKDIQRFLGLVNYFREYVHKISVLTASLDTLRNHVGNLGSLWTEKHDTAFHNLKQALLHAPILQPPNLELPFQVATDASDVGIGAVLYQQESVSTKPHYIGFMARSLTKSERNYGTTKRELLAIVFALQKFHTYLWGRHFLLHTDHKALVFIHTQKDLNAMLTNWFDTILNYNFTVIHLPGIDNILPDSLSRLFHSKKELGEGNSDKIYSSHYVARKGDKANRKATIAYLADSMLEPPTQKEKQDILEKAHLFGHFGAEAMVKAVHNNGMHWPRLMDEALAVAKKCPQCQKFNIVKTGYNPHRPVRSSLPGDHWAIDLAGPLPLTKRNNRYLLVMIDICSRFVILRPIPNKTAEAVVQALIPVFCDFGIPRIVQSDNGKEFANQVMERFKKSAGFDHRLITPYYPQANGAAERTVGTAMNTIKKVVEGVTGEWDLFVYSVQLAINNKVSKRLNTPPFNVMFGRRLNDFKNYNEETGATTPLTKEQADQRIKELQEVLFPAIEERTSNVVKNQKEKFDKTHSQRELPVNSLVRVKIHPNFRAKMDPVYEGPYTVVRKTQQGTYVLRDTTGETLASSYTISQLKPVVSDHTLDSENTKEVESILNHYVDEETSK</sequence>